<name>A0A1X1UJ95_9MYCO</name>
<dbReference type="Pfam" id="PF02655">
    <property type="entry name" value="ATP-grasp_3"/>
    <property type="match status" value="1"/>
</dbReference>
<dbReference type="RefSeq" id="WP_085199718.1">
    <property type="nucleotide sequence ID" value="NZ_JACKVI010000012.1"/>
</dbReference>
<feature type="domain" description="ATP-grasp" evidence="2">
    <location>
        <begin position="335"/>
        <end position="581"/>
    </location>
</feature>
<dbReference type="STRING" id="1260918.AWC06_01535"/>
<dbReference type="GO" id="GO:0005524">
    <property type="term" value="F:ATP binding"/>
    <property type="evidence" value="ECO:0007669"/>
    <property type="project" value="UniProtKB-UniRule"/>
</dbReference>
<keyword evidence="1" id="KW-0067">ATP-binding</keyword>
<comment type="caution">
    <text evidence="4">The sequence shown here is derived from an EMBL/GenBank/DDBJ whole genome shotgun (WGS) entry which is preliminary data.</text>
</comment>
<organism evidence="4 5">
    <name type="scientific">Mycobacterium fragae</name>
    <dbReference type="NCBI Taxonomy" id="1260918"/>
    <lineage>
        <taxon>Bacteria</taxon>
        <taxon>Bacillati</taxon>
        <taxon>Actinomycetota</taxon>
        <taxon>Actinomycetes</taxon>
        <taxon>Mycobacteriales</taxon>
        <taxon>Mycobacteriaceae</taxon>
        <taxon>Mycobacterium</taxon>
    </lineage>
</organism>
<dbReference type="InterPro" id="IPR011761">
    <property type="entry name" value="ATP-grasp"/>
</dbReference>
<dbReference type="SUPFAM" id="SSF56059">
    <property type="entry name" value="Glutathione synthetase ATP-binding domain-like"/>
    <property type="match status" value="1"/>
</dbReference>
<evidence type="ECO:0000259" key="2">
    <source>
        <dbReference type="PROSITE" id="PS50975"/>
    </source>
</evidence>
<dbReference type="OrthoDB" id="9803907at2"/>
<evidence type="ECO:0000313" key="4">
    <source>
        <dbReference type="EMBL" id="ORV56910.1"/>
    </source>
</evidence>
<dbReference type="Gene3D" id="3.40.630.30">
    <property type="match status" value="1"/>
</dbReference>
<evidence type="ECO:0000259" key="3">
    <source>
        <dbReference type="PROSITE" id="PS51186"/>
    </source>
</evidence>
<dbReference type="AlphaFoldDB" id="A0A1X1UJ95"/>
<dbReference type="PROSITE" id="PS50975">
    <property type="entry name" value="ATP_GRASP"/>
    <property type="match status" value="1"/>
</dbReference>
<dbReference type="PANTHER" id="PTHR21621">
    <property type="entry name" value="RIBOSOMAL PROTEIN S6 MODIFICATION PROTEIN"/>
    <property type="match status" value="1"/>
</dbReference>
<dbReference type="Proteomes" id="UP000194000">
    <property type="component" value="Unassembled WGS sequence"/>
</dbReference>
<gene>
    <name evidence="4" type="ORF">AWC06_01535</name>
</gene>
<sequence>MSAIDPSDNDRESITLGLHDVAPAHLMDAMADDVELELGWGRLVFGQTFTDSGKLAEALRREGPGRRDICIYPREPHVVVAQSPNELFIDPSHTYRLRFDDSHQDDPGPPPHGVTVRALETPADADAMNRVLVRCEMVPAPVDVIWNNHLHQPAVTYLVAVRDEDGAVVGAVTGIDHELLFSDPERGSSMWTLAVDPAAGIPGVGEALTRAMAEHYRRAGRAYMDLSVAHDNAAAIALYEKLGFRRIPVMAIKRKNAINEPLFTPPPETVDDLNPYARIIADEALRRGIRVEVLDAGTGEMRLSHGGRSVITRESLSEFTSAIAMSRCDDKRLTRRLVSEAGINVPRARVATFDDGDDAFLKEVNEVVVKPTRGEQGKGITVGITVEDGHDALAAALARAREQHPDVLIEQRVAGDDLRLVVIDGKVVAAALRMPPEVIGTGEHSVRDLIRAESRRRSEATGGESSIPLDEVTEATVADAGWTLDDVLPEGKRLRVRRTANLHQGGSIHDVTAKVHPELCRVAVAAAEAIGIPVTGIDLVVPDVTRDDYVFIEANERPGLANHEPQPTASAFIDFLFPGQPGLPTAWTPEESHSHRG</sequence>
<dbReference type="InterPro" id="IPR003806">
    <property type="entry name" value="ATP-grasp_PylC-type"/>
</dbReference>
<reference evidence="4 5" key="1">
    <citation type="submission" date="2016-01" db="EMBL/GenBank/DDBJ databases">
        <title>The new phylogeny of the genus Mycobacterium.</title>
        <authorList>
            <person name="Tarcisio F."/>
            <person name="Conor M."/>
            <person name="Antonella G."/>
            <person name="Elisabetta G."/>
            <person name="Giulia F.S."/>
            <person name="Sara T."/>
            <person name="Anna F."/>
            <person name="Clotilde B."/>
            <person name="Roberto B."/>
            <person name="Veronica D.S."/>
            <person name="Fabio R."/>
            <person name="Monica P."/>
            <person name="Olivier J."/>
            <person name="Enrico T."/>
            <person name="Nicola S."/>
        </authorList>
    </citation>
    <scope>NUCLEOTIDE SEQUENCE [LARGE SCALE GENOMIC DNA]</scope>
    <source>
        <strain evidence="4 5">DSM 45731</strain>
    </source>
</reference>
<dbReference type="Pfam" id="PF00583">
    <property type="entry name" value="Acetyltransf_1"/>
    <property type="match status" value="1"/>
</dbReference>
<dbReference type="InterPro" id="IPR016181">
    <property type="entry name" value="Acyl_CoA_acyltransferase"/>
</dbReference>
<protein>
    <submittedName>
        <fullName evidence="4">GNAT family acetyltransferase</fullName>
    </submittedName>
</protein>
<dbReference type="GO" id="GO:0016747">
    <property type="term" value="F:acyltransferase activity, transferring groups other than amino-acyl groups"/>
    <property type="evidence" value="ECO:0007669"/>
    <property type="project" value="InterPro"/>
</dbReference>
<dbReference type="PANTHER" id="PTHR21621:SF0">
    <property type="entry name" value="BETA-CITRYLGLUTAMATE SYNTHASE B-RELATED"/>
    <property type="match status" value="1"/>
</dbReference>
<dbReference type="PROSITE" id="PS51186">
    <property type="entry name" value="GNAT"/>
    <property type="match status" value="1"/>
</dbReference>
<keyword evidence="4" id="KW-0808">Transferase</keyword>
<dbReference type="NCBIfam" id="TIGR03103">
    <property type="entry name" value="trio_acet_GNAT"/>
    <property type="match status" value="1"/>
</dbReference>
<proteinExistence type="predicted"/>
<dbReference type="InterPro" id="IPR000182">
    <property type="entry name" value="GNAT_dom"/>
</dbReference>
<dbReference type="GO" id="GO:0009432">
    <property type="term" value="P:SOS response"/>
    <property type="evidence" value="ECO:0007669"/>
    <property type="project" value="TreeGrafter"/>
</dbReference>
<dbReference type="SUPFAM" id="SSF55729">
    <property type="entry name" value="Acyl-CoA N-acyltransferases (Nat)"/>
    <property type="match status" value="1"/>
</dbReference>
<evidence type="ECO:0000313" key="5">
    <source>
        <dbReference type="Proteomes" id="UP000194000"/>
    </source>
</evidence>
<dbReference type="GO" id="GO:0005737">
    <property type="term" value="C:cytoplasm"/>
    <property type="evidence" value="ECO:0007669"/>
    <property type="project" value="TreeGrafter"/>
</dbReference>
<dbReference type="GO" id="GO:0018169">
    <property type="term" value="F:ribosomal S6-glutamic acid ligase activity"/>
    <property type="evidence" value="ECO:0007669"/>
    <property type="project" value="TreeGrafter"/>
</dbReference>
<feature type="domain" description="N-acetyltransferase" evidence="3">
    <location>
        <begin position="114"/>
        <end position="265"/>
    </location>
</feature>
<dbReference type="InterPro" id="IPR017534">
    <property type="entry name" value="GNAT-acetyltransferase"/>
</dbReference>
<keyword evidence="1" id="KW-0547">Nucleotide-binding</keyword>
<dbReference type="EMBL" id="LQOW01000031">
    <property type="protein sequence ID" value="ORV56910.1"/>
    <property type="molecule type" value="Genomic_DNA"/>
</dbReference>
<dbReference type="Gene3D" id="3.30.470.20">
    <property type="entry name" value="ATP-grasp fold, B domain"/>
    <property type="match status" value="2"/>
</dbReference>
<dbReference type="GO" id="GO:0046872">
    <property type="term" value="F:metal ion binding"/>
    <property type="evidence" value="ECO:0007669"/>
    <property type="project" value="InterPro"/>
</dbReference>
<evidence type="ECO:0000256" key="1">
    <source>
        <dbReference type="PROSITE-ProRule" id="PRU00409"/>
    </source>
</evidence>
<accession>A0A1X1UJ95</accession>
<keyword evidence="5" id="KW-1185">Reference proteome</keyword>